<dbReference type="Gene3D" id="3.60.15.10">
    <property type="entry name" value="Ribonuclease Z/Hydroxyacylglutathione hydrolase-like"/>
    <property type="match status" value="1"/>
</dbReference>
<proteinExistence type="predicted"/>
<evidence type="ECO:0000259" key="1">
    <source>
        <dbReference type="SMART" id="SM00849"/>
    </source>
</evidence>
<comment type="caution">
    <text evidence="2">The sequence shown here is derived from an EMBL/GenBank/DDBJ whole genome shotgun (WGS) entry which is preliminary data.</text>
</comment>
<dbReference type="AlphaFoldDB" id="A0AAE3DU51"/>
<dbReference type="CDD" id="cd06262">
    <property type="entry name" value="metallo-hydrolase-like_MBL-fold"/>
    <property type="match status" value="1"/>
</dbReference>
<dbReference type="Proteomes" id="UP001197875">
    <property type="component" value="Unassembled WGS sequence"/>
</dbReference>
<evidence type="ECO:0000313" key="2">
    <source>
        <dbReference type="EMBL" id="MCC2190539.1"/>
    </source>
</evidence>
<dbReference type="PANTHER" id="PTHR42951">
    <property type="entry name" value="METALLO-BETA-LACTAMASE DOMAIN-CONTAINING"/>
    <property type="match status" value="1"/>
</dbReference>
<protein>
    <submittedName>
        <fullName evidence="2">MBL fold metallo-hydrolase</fullName>
    </submittedName>
</protein>
<dbReference type="InterPro" id="IPR050855">
    <property type="entry name" value="NDM-1-like"/>
</dbReference>
<dbReference type="InterPro" id="IPR036866">
    <property type="entry name" value="RibonucZ/Hydroxyglut_hydro"/>
</dbReference>
<name>A0AAE3DU51_9FIRM</name>
<dbReference type="RefSeq" id="WP_227615609.1">
    <property type="nucleotide sequence ID" value="NZ_JAJEPR010000021.1"/>
</dbReference>
<dbReference type="InterPro" id="IPR001279">
    <property type="entry name" value="Metallo-B-lactamas"/>
</dbReference>
<dbReference type="SUPFAM" id="SSF56281">
    <property type="entry name" value="Metallo-hydrolase/oxidoreductase"/>
    <property type="match status" value="1"/>
</dbReference>
<reference evidence="2 3" key="1">
    <citation type="submission" date="2021-10" db="EMBL/GenBank/DDBJ databases">
        <title>Anaerobic single-cell dispensing facilitates the cultivation of human gut bacteria.</title>
        <authorList>
            <person name="Afrizal A."/>
        </authorList>
    </citation>
    <scope>NUCLEOTIDE SEQUENCE [LARGE SCALE GENOMIC DNA]</scope>
    <source>
        <strain evidence="2 3">CLA-AA-H277</strain>
    </source>
</reference>
<dbReference type="SMART" id="SM00849">
    <property type="entry name" value="Lactamase_B"/>
    <property type="match status" value="1"/>
</dbReference>
<gene>
    <name evidence="2" type="ORF">LKD71_12120</name>
</gene>
<feature type="domain" description="Metallo-beta-lactamase" evidence="1">
    <location>
        <begin position="18"/>
        <end position="210"/>
    </location>
</feature>
<dbReference type="PANTHER" id="PTHR42951:SF4">
    <property type="entry name" value="ACYL-COENZYME A THIOESTERASE MBLAC2"/>
    <property type="match status" value="1"/>
</dbReference>
<organism evidence="2 3">
    <name type="scientific">Fusicatenibacter faecihominis</name>
    <dbReference type="NCBI Taxonomy" id="2881276"/>
    <lineage>
        <taxon>Bacteria</taxon>
        <taxon>Bacillati</taxon>
        <taxon>Bacillota</taxon>
        <taxon>Clostridia</taxon>
        <taxon>Lachnospirales</taxon>
        <taxon>Lachnospiraceae</taxon>
        <taxon>Fusicatenibacter</taxon>
    </lineage>
</organism>
<evidence type="ECO:0000313" key="3">
    <source>
        <dbReference type="Proteomes" id="UP001197875"/>
    </source>
</evidence>
<dbReference type="EMBL" id="JAJEPR010000021">
    <property type="protein sequence ID" value="MCC2190539.1"/>
    <property type="molecule type" value="Genomic_DNA"/>
</dbReference>
<keyword evidence="3" id="KW-1185">Reference proteome</keyword>
<sequence>MMIFPDIYLLSGFPFQIHQNVYGIDFPEENRMVLIDTGLDETDRIQIQETMKTWGLEKRQISDVFLTHAHFDHAGNAFWFEKAGAHVWAGEADADSIEKGDDHTIFFAYGKPFPTCQRVRRLKDSEKILLSDSCKLNCFHTPGHTKGSICYEFVGKGKRILFTGDFLQAGEEDGSVRMGIRVDPGYSFKEYLSSVKKMMNVESKAVLPGHFRPYLKPAFGLMQAAYRELLVNREKYKN</sequence>
<accession>A0AAE3DU51</accession>
<dbReference type="Pfam" id="PF00753">
    <property type="entry name" value="Lactamase_B"/>
    <property type="match status" value="1"/>
</dbReference>